<sequence>MISDELPILLIVLASVTFATQSYRADGPGHRLGIHKSWRQPYFYARGPPFLNETSEVARHEFMQILAEANLTKGEMKERVHEWAERQPDNVKESVHKFERDITVAHTAMQKNAIAVIRQLEMVFVMLSSILDDLSLTRGEMEEELRRTAGTFDVDAVSAVRGLSVNRSNYIKRHLHQNMAHSSHQNTITSQSKREEEHPPEHYMRYLSNLSTVTINNGKEFHNVPEYLRQFEMSRRGTPTSTITNRRRAREGELPPDPTLTTPPKPQSKCRKAVAAVLSKHRLVGLRHIALALVLIAYWLAGMMIFYSIEGPNERQSVEETRHALNEALILLGRNMSVDPFLLKETYLTLMKIDGKYSGSTFYKLEERNYPLWEWSYETAFFFSYTLFTTIGYGNLAPSTDLGRWATIIYGTIGFPLAVIIIRDVGSVILVYITRGYAKVVKKIRKAGAYSTDEPIMLTAPICSAISLGVTLLTALFVMAYDSWLGPDPGLSYFLSFYWTFISYSSIGLGELMPNNFSNPPVLAIFIVAWFPLMRVVNRVLYVGYENTVYRIVTWVEECIDRFTGLEKRVEHVKNCPTIEVDLCALTEADNERDDDEQPDQRFRRALNNDDDPLSIGHQR</sequence>
<proteinExistence type="inferred from homology"/>
<protein>
    <submittedName>
        <fullName evidence="12">Ion channel</fullName>
    </submittedName>
</protein>
<dbReference type="Proteomes" id="UP000005239">
    <property type="component" value="Unassembled WGS sequence"/>
</dbReference>
<reference evidence="12" key="2">
    <citation type="submission" date="2022-06" db="UniProtKB">
        <authorList>
            <consortium name="EnsemblMetazoa"/>
        </authorList>
    </citation>
    <scope>IDENTIFICATION</scope>
    <source>
        <strain evidence="12">PS312</strain>
    </source>
</reference>
<feature type="compositionally biased region" description="Polar residues" evidence="9">
    <location>
        <begin position="179"/>
        <end position="191"/>
    </location>
</feature>
<dbReference type="GO" id="GO:0015271">
    <property type="term" value="F:outward rectifier potassium channel activity"/>
    <property type="evidence" value="ECO:0000318"/>
    <property type="project" value="GO_Central"/>
</dbReference>
<evidence type="ECO:0000256" key="3">
    <source>
        <dbReference type="ARBA" id="ARBA00022692"/>
    </source>
</evidence>
<gene>
    <name evidence="12" type="primary">WBGene00098601</name>
</gene>
<reference evidence="13" key="1">
    <citation type="journal article" date="2008" name="Nat. Genet.">
        <title>The Pristionchus pacificus genome provides a unique perspective on nematode lifestyle and parasitism.</title>
        <authorList>
            <person name="Dieterich C."/>
            <person name="Clifton S.W."/>
            <person name="Schuster L.N."/>
            <person name="Chinwalla A."/>
            <person name="Delehaunty K."/>
            <person name="Dinkelacker I."/>
            <person name="Fulton L."/>
            <person name="Fulton R."/>
            <person name="Godfrey J."/>
            <person name="Minx P."/>
            <person name="Mitreva M."/>
            <person name="Roeseler W."/>
            <person name="Tian H."/>
            <person name="Witte H."/>
            <person name="Yang S.P."/>
            <person name="Wilson R.K."/>
            <person name="Sommer R.J."/>
        </authorList>
    </citation>
    <scope>NUCLEOTIDE SEQUENCE [LARGE SCALE GENOMIC DNA]</scope>
    <source>
        <strain evidence="13">PS312</strain>
    </source>
</reference>
<comment type="similarity">
    <text evidence="8">Belongs to the two pore domain potassium channel (TC 1.A.1.8) family.</text>
</comment>
<feature type="region of interest" description="Disordered" evidence="9">
    <location>
        <begin position="176"/>
        <end position="199"/>
    </location>
</feature>
<feature type="signal peptide" evidence="11">
    <location>
        <begin position="1"/>
        <end position="19"/>
    </location>
</feature>
<evidence type="ECO:0000256" key="6">
    <source>
        <dbReference type="ARBA" id="ARBA00023136"/>
    </source>
</evidence>
<keyword evidence="2 8" id="KW-0813">Transport</keyword>
<evidence type="ECO:0000256" key="8">
    <source>
        <dbReference type="RuleBase" id="RU003857"/>
    </source>
</evidence>
<keyword evidence="5 8" id="KW-0406">Ion transport</keyword>
<evidence type="ECO:0000256" key="10">
    <source>
        <dbReference type="SAM" id="Phobius"/>
    </source>
</evidence>
<feature type="transmembrane region" description="Helical" evidence="10">
    <location>
        <begin position="375"/>
        <end position="396"/>
    </location>
</feature>
<evidence type="ECO:0000256" key="7">
    <source>
        <dbReference type="ARBA" id="ARBA00023303"/>
    </source>
</evidence>
<keyword evidence="13" id="KW-1185">Reference proteome</keyword>
<comment type="subcellular location">
    <subcellularLocation>
        <location evidence="1">Membrane</location>
        <topology evidence="1">Multi-pass membrane protein</topology>
    </subcellularLocation>
</comment>
<dbReference type="GO" id="GO:0005886">
    <property type="term" value="C:plasma membrane"/>
    <property type="evidence" value="ECO:0000318"/>
    <property type="project" value="GO_Central"/>
</dbReference>
<dbReference type="GO" id="GO:0022841">
    <property type="term" value="F:potassium ion leak channel activity"/>
    <property type="evidence" value="ECO:0000318"/>
    <property type="project" value="GO_Central"/>
</dbReference>
<keyword evidence="3 8" id="KW-0812">Transmembrane</keyword>
<keyword evidence="4 10" id="KW-1133">Transmembrane helix</keyword>
<dbReference type="Gene3D" id="1.10.287.70">
    <property type="match status" value="1"/>
</dbReference>
<dbReference type="PRINTS" id="PR01333">
    <property type="entry name" value="2POREKCHANEL"/>
</dbReference>
<keyword evidence="7 8" id="KW-0407">Ion channel</keyword>
<accession>A0A8R1U8D4</accession>
<name>A0A2A6CPZ0_PRIPA</name>
<dbReference type="Pfam" id="PF07885">
    <property type="entry name" value="Ion_trans_2"/>
    <property type="match status" value="1"/>
</dbReference>
<dbReference type="PANTHER" id="PTHR11003">
    <property type="entry name" value="POTASSIUM CHANNEL, SUBFAMILY K"/>
    <property type="match status" value="1"/>
</dbReference>
<feature type="transmembrane region" description="Helical" evidence="10">
    <location>
        <begin position="455"/>
        <end position="479"/>
    </location>
</feature>
<dbReference type="InterPro" id="IPR003280">
    <property type="entry name" value="2pore_dom_K_chnl"/>
</dbReference>
<dbReference type="InterPro" id="IPR013099">
    <property type="entry name" value="K_chnl_dom"/>
</dbReference>
<keyword evidence="6 10" id="KW-0472">Membrane</keyword>
<evidence type="ECO:0000256" key="9">
    <source>
        <dbReference type="SAM" id="MobiDB-lite"/>
    </source>
</evidence>
<dbReference type="AlphaFoldDB" id="A0A2A6CPZ0"/>
<dbReference type="PANTHER" id="PTHR11003:SF269">
    <property type="entry name" value="POTASSIUM CHANNEL DOMAIN-CONTAINING PROTEIN"/>
    <property type="match status" value="1"/>
</dbReference>
<evidence type="ECO:0000256" key="4">
    <source>
        <dbReference type="ARBA" id="ARBA00022989"/>
    </source>
</evidence>
<feature type="chain" id="PRO_5043456044" evidence="11">
    <location>
        <begin position="20"/>
        <end position="620"/>
    </location>
</feature>
<evidence type="ECO:0000313" key="13">
    <source>
        <dbReference type="Proteomes" id="UP000005239"/>
    </source>
</evidence>
<dbReference type="Pfam" id="PF02520">
    <property type="entry name" value="ANIS5_cation-bd"/>
    <property type="match status" value="1"/>
</dbReference>
<evidence type="ECO:0000256" key="11">
    <source>
        <dbReference type="SAM" id="SignalP"/>
    </source>
</evidence>
<accession>A0A2A6CPZ0</accession>
<evidence type="ECO:0000256" key="2">
    <source>
        <dbReference type="ARBA" id="ARBA00022448"/>
    </source>
</evidence>
<dbReference type="SUPFAM" id="SSF81324">
    <property type="entry name" value="Voltage-gated potassium channels"/>
    <property type="match status" value="2"/>
</dbReference>
<feature type="transmembrane region" description="Helical" evidence="10">
    <location>
        <begin position="289"/>
        <end position="309"/>
    </location>
</feature>
<feature type="transmembrane region" description="Helical" evidence="10">
    <location>
        <begin position="408"/>
        <end position="434"/>
    </location>
</feature>
<evidence type="ECO:0000256" key="1">
    <source>
        <dbReference type="ARBA" id="ARBA00004141"/>
    </source>
</evidence>
<evidence type="ECO:0000313" key="12">
    <source>
        <dbReference type="EnsemblMetazoa" id="PPA09047.1"/>
    </source>
</evidence>
<dbReference type="EnsemblMetazoa" id="PPA09047.1">
    <property type="protein sequence ID" value="PPA09047.1"/>
    <property type="gene ID" value="WBGene00098601"/>
</dbReference>
<feature type="transmembrane region" description="Helical" evidence="10">
    <location>
        <begin position="522"/>
        <end position="542"/>
    </location>
</feature>
<feature type="compositionally biased region" description="Pro residues" evidence="9">
    <location>
        <begin position="255"/>
        <end position="266"/>
    </location>
</feature>
<evidence type="ECO:0000256" key="5">
    <source>
        <dbReference type="ARBA" id="ARBA00023065"/>
    </source>
</evidence>
<organism evidence="12 13">
    <name type="scientific">Pristionchus pacificus</name>
    <name type="common">Parasitic nematode worm</name>
    <dbReference type="NCBI Taxonomy" id="54126"/>
    <lineage>
        <taxon>Eukaryota</taxon>
        <taxon>Metazoa</taxon>
        <taxon>Ecdysozoa</taxon>
        <taxon>Nematoda</taxon>
        <taxon>Chromadorea</taxon>
        <taxon>Rhabditida</taxon>
        <taxon>Rhabditina</taxon>
        <taxon>Diplogasteromorpha</taxon>
        <taxon>Diplogasteroidea</taxon>
        <taxon>Neodiplogasteridae</taxon>
        <taxon>Pristionchus</taxon>
    </lineage>
</organism>
<dbReference type="GO" id="GO:0071805">
    <property type="term" value="P:potassium ion transmembrane transport"/>
    <property type="evidence" value="ECO:0000318"/>
    <property type="project" value="GO_Central"/>
</dbReference>
<dbReference type="InterPro" id="IPR003677">
    <property type="entry name" value="ANIS5_cation-bd"/>
</dbReference>
<feature type="region of interest" description="Disordered" evidence="9">
    <location>
        <begin position="235"/>
        <end position="268"/>
    </location>
</feature>
<feature type="region of interest" description="Disordered" evidence="9">
    <location>
        <begin position="590"/>
        <end position="620"/>
    </location>
</feature>
<keyword evidence="11" id="KW-0732">Signal</keyword>